<keyword evidence="8" id="KW-0479">Metal-binding</keyword>
<evidence type="ECO:0000256" key="3">
    <source>
        <dbReference type="ARBA" id="ARBA00022475"/>
    </source>
</evidence>
<keyword evidence="2" id="KW-0813">Transport</keyword>
<feature type="region of interest" description="Disordered" evidence="19">
    <location>
        <begin position="753"/>
        <end position="779"/>
    </location>
</feature>
<keyword evidence="7 20" id="KW-0812">Transmembrane</keyword>
<evidence type="ECO:0000256" key="14">
    <source>
        <dbReference type="ARBA" id="ARBA00023065"/>
    </source>
</evidence>
<feature type="repeat" description="ANK" evidence="18">
    <location>
        <begin position="182"/>
        <end position="209"/>
    </location>
</feature>
<evidence type="ECO:0000256" key="11">
    <source>
        <dbReference type="ARBA" id="ARBA00022860"/>
    </source>
</evidence>
<dbReference type="GO" id="GO:0098703">
    <property type="term" value="P:calcium ion import across plasma membrane"/>
    <property type="evidence" value="ECO:0007669"/>
    <property type="project" value="TreeGrafter"/>
</dbReference>
<keyword evidence="13 18" id="KW-0040">ANK repeat</keyword>
<dbReference type="InterPro" id="IPR002110">
    <property type="entry name" value="Ankyrin_rpt"/>
</dbReference>
<evidence type="ECO:0000313" key="23">
    <source>
        <dbReference type="Proteomes" id="UP000250572"/>
    </source>
</evidence>
<keyword evidence="14" id="KW-0406">Ion transport</keyword>
<evidence type="ECO:0000256" key="1">
    <source>
        <dbReference type="ARBA" id="ARBA00004651"/>
    </source>
</evidence>
<name>A0A315VMW6_GAMAF</name>
<comment type="catalytic activity">
    <reaction evidence="17">
        <text>Ca(2+)(in) = Ca(2+)(out)</text>
        <dbReference type="Rhea" id="RHEA:29671"/>
        <dbReference type="ChEBI" id="CHEBI:29108"/>
    </reaction>
</comment>
<evidence type="ECO:0000256" key="8">
    <source>
        <dbReference type="ARBA" id="ARBA00022723"/>
    </source>
</evidence>
<evidence type="ECO:0000256" key="16">
    <source>
        <dbReference type="ARBA" id="ARBA00023303"/>
    </source>
</evidence>
<evidence type="ECO:0000256" key="20">
    <source>
        <dbReference type="SAM" id="Phobius"/>
    </source>
</evidence>
<feature type="transmembrane region" description="Helical" evidence="20">
    <location>
        <begin position="678"/>
        <end position="702"/>
    </location>
</feature>
<evidence type="ECO:0000256" key="4">
    <source>
        <dbReference type="ARBA" id="ARBA00022553"/>
    </source>
</evidence>
<dbReference type="PANTHER" id="PTHR10582:SF25">
    <property type="entry name" value="TRANSIENT RECEPTOR POTENTIAL CATION CHANNEL SUBFAMILY V MEMBER 6"/>
    <property type="match status" value="1"/>
</dbReference>
<evidence type="ECO:0000256" key="2">
    <source>
        <dbReference type="ARBA" id="ARBA00022448"/>
    </source>
</evidence>
<evidence type="ECO:0000256" key="15">
    <source>
        <dbReference type="ARBA" id="ARBA00023136"/>
    </source>
</evidence>
<dbReference type="InterPro" id="IPR008344">
    <property type="entry name" value="TRPV5/TRPV6"/>
</dbReference>
<dbReference type="PROSITE" id="PS50088">
    <property type="entry name" value="ANK_REPEAT"/>
    <property type="match status" value="2"/>
</dbReference>
<evidence type="ECO:0000256" key="13">
    <source>
        <dbReference type="ARBA" id="ARBA00023043"/>
    </source>
</evidence>
<dbReference type="EMBL" id="NHOQ01001560">
    <property type="protein sequence ID" value="PWA23766.1"/>
    <property type="molecule type" value="Genomic_DNA"/>
</dbReference>
<dbReference type="AlphaFoldDB" id="A0A315VMW6"/>
<keyword evidence="12 20" id="KW-1133">Transmembrane helix</keyword>
<keyword evidence="15 20" id="KW-0472">Membrane</keyword>
<proteinExistence type="predicted"/>
<feature type="transmembrane region" description="Helical" evidence="20">
    <location>
        <begin position="488"/>
        <end position="509"/>
    </location>
</feature>
<dbReference type="Pfam" id="PF00520">
    <property type="entry name" value="Ion_trans"/>
    <property type="match status" value="1"/>
</dbReference>
<dbReference type="Proteomes" id="UP000250572">
    <property type="component" value="Unassembled WGS sequence"/>
</dbReference>
<dbReference type="InterPro" id="IPR036770">
    <property type="entry name" value="Ankyrin_rpt-contain_sf"/>
</dbReference>
<keyword evidence="3" id="KW-1003">Cell membrane</keyword>
<dbReference type="PANTHER" id="PTHR10582">
    <property type="entry name" value="TRANSIENT RECEPTOR POTENTIAL ION CHANNEL PROTEIN"/>
    <property type="match status" value="1"/>
</dbReference>
<dbReference type="GO" id="GO:0005516">
    <property type="term" value="F:calmodulin binding"/>
    <property type="evidence" value="ECO:0007669"/>
    <property type="project" value="UniProtKB-KW"/>
</dbReference>
<dbReference type="SUPFAM" id="SSF48403">
    <property type="entry name" value="Ankyrin repeat"/>
    <property type="match status" value="1"/>
</dbReference>
<evidence type="ECO:0000256" key="9">
    <source>
        <dbReference type="ARBA" id="ARBA00022737"/>
    </source>
</evidence>
<dbReference type="STRING" id="33528.ENSGAFP00000020541"/>
<sequence>MGAEVQVKLRDVMRCSVIHEGIRVESLLLRINKSQLRSYRIWYVRDTQSETPITWNFPSDQTLDSMSPSLTRSAPSELNHWWTQLRFRLQNKKGWNEMLDETFLYYTKNINDIPLFYAAKIDSVGCIKKLLSCASTNIFERGSLGETALHVAVMNDNLDAAVALMDGAPDLINEPMTSELFQGVTPLHIAVVNQNLNLVHHLLSRGGDVINPRVTGLYFKKRIGGRLYCGEHILSFAACAGNEDIIAMLIDAGASTRVQDYLGNTLLHILVLQPNKTTACQAIDLILARDAELDQPVPLDMVPNNRGLTPFKLAAKEGNIVVFQHLVNKRRVVQWSLGPLSSHLYDLTEIDSWADNMSVLEVIVGSQKREARGILEVTPVRQLVSLKWNLYGKHYLRLLLLLYLLYIVTFTVCCLFRPLKDADRNYTDTDLDKTIRVQKTLNESYVTYGDSLRLAGEVISVLGAILILVLEIPDILRVGAKRYFGQTALGGPFHVILISYATLVVLLCVFRACEVQREREVMALCLVLGWCNVMFFARGFEMLGPYVIMIQKVIFGDLTKFMWLSFIVLVGFSTALWMVYMTQVPGSIPAYTSYPITLFSLFELSVGLIDLPVDHTFITPPIVHVLHFIFSVFAYTLLINLLIAMMSDTHWRVAQERDELWRTQVAVARAHVITLSAWIQHCCVMLTAGIFVVQVVATTLMLERRLPRCLWPRLGVCGLSYGLKERWYLRVEDRNDPMMEKMRRYVKVFSSQDKMEGSEKSESTKDIPMREHKNTDRKKAQAGWEMIRHSALGLEMEQEEPMDIQDIRYAPYTLSLLYVM</sequence>
<keyword evidence="5" id="KW-0109">Calcium transport</keyword>
<feature type="repeat" description="ANK" evidence="18">
    <location>
        <begin position="229"/>
        <end position="261"/>
    </location>
</feature>
<dbReference type="Gene3D" id="1.25.40.20">
    <property type="entry name" value="Ankyrin repeat-containing domain"/>
    <property type="match status" value="1"/>
</dbReference>
<dbReference type="GO" id="GO:0046872">
    <property type="term" value="F:metal ion binding"/>
    <property type="evidence" value="ECO:0007669"/>
    <property type="project" value="UniProtKB-KW"/>
</dbReference>
<organism evidence="22 23">
    <name type="scientific">Gambusia affinis</name>
    <name type="common">Western mosquitofish</name>
    <name type="synonym">Heterandria affinis</name>
    <dbReference type="NCBI Taxonomy" id="33528"/>
    <lineage>
        <taxon>Eukaryota</taxon>
        <taxon>Metazoa</taxon>
        <taxon>Chordata</taxon>
        <taxon>Craniata</taxon>
        <taxon>Vertebrata</taxon>
        <taxon>Euteleostomi</taxon>
        <taxon>Actinopterygii</taxon>
        <taxon>Neopterygii</taxon>
        <taxon>Teleostei</taxon>
        <taxon>Neoteleostei</taxon>
        <taxon>Acanthomorphata</taxon>
        <taxon>Ovalentaria</taxon>
        <taxon>Atherinomorphae</taxon>
        <taxon>Cyprinodontiformes</taxon>
        <taxon>Poeciliidae</taxon>
        <taxon>Poeciliinae</taxon>
        <taxon>Gambusia</taxon>
    </lineage>
</organism>
<feature type="transmembrane region" description="Helical" evidence="20">
    <location>
        <begin position="458"/>
        <end position="476"/>
    </location>
</feature>
<evidence type="ECO:0000256" key="17">
    <source>
        <dbReference type="ARBA" id="ARBA00036634"/>
    </source>
</evidence>
<feature type="transmembrane region" description="Helical" evidence="20">
    <location>
        <begin position="395"/>
        <end position="419"/>
    </location>
</feature>
<keyword evidence="11" id="KW-0112">Calmodulin-binding</keyword>
<dbReference type="SMART" id="SM00248">
    <property type="entry name" value="ANK"/>
    <property type="match status" value="6"/>
</dbReference>
<keyword evidence="23" id="KW-1185">Reference proteome</keyword>
<evidence type="ECO:0000256" key="10">
    <source>
        <dbReference type="ARBA" id="ARBA00022837"/>
    </source>
</evidence>
<keyword evidence="16" id="KW-0407">Ion channel</keyword>
<comment type="subcellular location">
    <subcellularLocation>
        <location evidence="1">Cell membrane</location>
        <topology evidence="1">Multi-pass membrane protein</topology>
    </subcellularLocation>
</comment>
<accession>A0A315VMW6</accession>
<evidence type="ECO:0000256" key="6">
    <source>
        <dbReference type="ARBA" id="ARBA00022673"/>
    </source>
</evidence>
<evidence type="ECO:0000259" key="21">
    <source>
        <dbReference type="Pfam" id="PF00520"/>
    </source>
</evidence>
<evidence type="ECO:0000256" key="19">
    <source>
        <dbReference type="SAM" id="MobiDB-lite"/>
    </source>
</evidence>
<protein>
    <recommendedName>
        <fullName evidence="21">Ion transport domain-containing protein</fullName>
    </recommendedName>
</protein>
<evidence type="ECO:0000256" key="12">
    <source>
        <dbReference type="ARBA" id="ARBA00022989"/>
    </source>
</evidence>
<feature type="transmembrane region" description="Helical" evidence="20">
    <location>
        <begin position="592"/>
        <end position="613"/>
    </location>
</feature>
<gene>
    <name evidence="22" type="ORF">CCH79_00010897</name>
</gene>
<reference evidence="22 23" key="1">
    <citation type="journal article" date="2018" name="G3 (Bethesda)">
        <title>A High-Quality Reference Genome for the Invasive Mosquitofish Gambusia affinis Using a Chicago Library.</title>
        <authorList>
            <person name="Hoffberg S.L."/>
            <person name="Troendle N.J."/>
            <person name="Glenn T.C."/>
            <person name="Mahmud O."/>
            <person name="Louha S."/>
            <person name="Chalopin D."/>
            <person name="Bennetzen J.L."/>
            <person name="Mauricio R."/>
        </authorList>
    </citation>
    <scope>NUCLEOTIDE SEQUENCE [LARGE SCALE GENOMIC DNA]</scope>
    <source>
        <strain evidence="22">NE01/NJP1002.9</strain>
        <tissue evidence="22">Muscle</tissue>
    </source>
</reference>
<dbReference type="CDD" id="cd22192">
    <property type="entry name" value="TRPV5-6"/>
    <property type="match status" value="1"/>
</dbReference>
<evidence type="ECO:0000256" key="5">
    <source>
        <dbReference type="ARBA" id="ARBA00022568"/>
    </source>
</evidence>
<keyword evidence="9" id="KW-0677">Repeat</keyword>
<dbReference type="GO" id="GO:0005262">
    <property type="term" value="F:calcium channel activity"/>
    <property type="evidence" value="ECO:0007669"/>
    <property type="project" value="UniProtKB-KW"/>
</dbReference>
<dbReference type="InterPro" id="IPR024862">
    <property type="entry name" value="TRPV"/>
</dbReference>
<dbReference type="PRINTS" id="PR01765">
    <property type="entry name" value="ECACCHANNEL"/>
</dbReference>
<comment type="caution">
    <text evidence="22">The sequence shown here is derived from an EMBL/GenBank/DDBJ whole genome shotgun (WGS) entry which is preliminary data.</text>
</comment>
<evidence type="ECO:0000256" key="18">
    <source>
        <dbReference type="PROSITE-ProRule" id="PRU00023"/>
    </source>
</evidence>
<feature type="transmembrane region" description="Helical" evidence="20">
    <location>
        <begin position="521"/>
        <end position="540"/>
    </location>
</feature>
<keyword evidence="10" id="KW-0106">Calcium</keyword>
<dbReference type="Pfam" id="PF12796">
    <property type="entry name" value="Ank_2"/>
    <property type="match status" value="1"/>
</dbReference>
<keyword evidence="4" id="KW-0597">Phosphoprotein</keyword>
<dbReference type="InterPro" id="IPR005821">
    <property type="entry name" value="Ion_trans_dom"/>
</dbReference>
<feature type="transmembrane region" description="Helical" evidence="20">
    <location>
        <begin position="561"/>
        <end position="580"/>
    </location>
</feature>
<feature type="domain" description="Ion transport" evidence="21">
    <location>
        <begin position="465"/>
        <end position="656"/>
    </location>
</feature>
<dbReference type="PROSITE" id="PS50297">
    <property type="entry name" value="ANK_REP_REGION"/>
    <property type="match status" value="1"/>
</dbReference>
<evidence type="ECO:0000256" key="7">
    <source>
        <dbReference type="ARBA" id="ARBA00022692"/>
    </source>
</evidence>
<dbReference type="FunFam" id="1.25.40.20:FF:000270">
    <property type="entry name" value="Transient receptor potential cation channel subfamily V member 6"/>
    <property type="match status" value="1"/>
</dbReference>
<feature type="transmembrane region" description="Helical" evidence="20">
    <location>
        <begin position="625"/>
        <end position="646"/>
    </location>
</feature>
<keyword evidence="6" id="KW-0107">Calcium channel</keyword>
<dbReference type="GO" id="GO:0005886">
    <property type="term" value="C:plasma membrane"/>
    <property type="evidence" value="ECO:0007669"/>
    <property type="project" value="UniProtKB-SubCell"/>
</dbReference>
<evidence type="ECO:0000313" key="22">
    <source>
        <dbReference type="EMBL" id="PWA23766.1"/>
    </source>
</evidence>